<keyword evidence="3" id="KW-1185">Reference proteome</keyword>
<evidence type="ECO:0000256" key="1">
    <source>
        <dbReference type="SAM" id="MobiDB-lite"/>
    </source>
</evidence>
<reference evidence="3" key="1">
    <citation type="journal article" date="2011" name="PLoS Genet.">
        <title>Genomic analysis of the necrotrophic fungal pathogens Sclerotinia sclerotiorum and Botrytis cinerea.</title>
        <authorList>
            <person name="Amselem J."/>
            <person name="Cuomo C.A."/>
            <person name="van Kan J.A."/>
            <person name="Viaud M."/>
            <person name="Benito E.P."/>
            <person name="Couloux A."/>
            <person name="Coutinho P.M."/>
            <person name="de Vries R.P."/>
            <person name="Dyer P.S."/>
            <person name="Fillinger S."/>
            <person name="Fournier E."/>
            <person name="Gout L."/>
            <person name="Hahn M."/>
            <person name="Kohn L."/>
            <person name="Lapalu N."/>
            <person name="Plummer K.M."/>
            <person name="Pradier J.M."/>
            <person name="Quevillon E."/>
            <person name="Sharon A."/>
            <person name="Simon A."/>
            <person name="ten Have A."/>
            <person name="Tudzynski B."/>
            <person name="Tudzynski P."/>
            <person name="Wincker P."/>
            <person name="Andrew M."/>
            <person name="Anthouard V."/>
            <person name="Beever R.E."/>
            <person name="Beffa R."/>
            <person name="Benoit I."/>
            <person name="Bouzid O."/>
            <person name="Brault B."/>
            <person name="Chen Z."/>
            <person name="Choquer M."/>
            <person name="Collemare J."/>
            <person name="Cotton P."/>
            <person name="Danchin E.G."/>
            <person name="Da Silva C."/>
            <person name="Gautier A."/>
            <person name="Giraud C."/>
            <person name="Giraud T."/>
            <person name="Gonzalez C."/>
            <person name="Grossetete S."/>
            <person name="Guldener U."/>
            <person name="Henrissat B."/>
            <person name="Howlett B.J."/>
            <person name="Kodira C."/>
            <person name="Kretschmer M."/>
            <person name="Lappartient A."/>
            <person name="Leroch M."/>
            <person name="Levis C."/>
            <person name="Mauceli E."/>
            <person name="Neuveglise C."/>
            <person name="Oeser B."/>
            <person name="Pearson M."/>
            <person name="Poulain J."/>
            <person name="Poussereau N."/>
            <person name="Quesneville H."/>
            <person name="Rascle C."/>
            <person name="Schumacher J."/>
            <person name="Segurens B."/>
            <person name="Sexton A."/>
            <person name="Silva E."/>
            <person name="Sirven C."/>
            <person name="Soanes D.M."/>
            <person name="Talbot N.J."/>
            <person name="Templeton M."/>
            <person name="Yandava C."/>
            <person name="Yarden O."/>
            <person name="Zeng Q."/>
            <person name="Rollins J.A."/>
            <person name="Lebrun M.H."/>
            <person name="Dickman M."/>
        </authorList>
    </citation>
    <scope>NUCLEOTIDE SEQUENCE [LARGE SCALE GENOMIC DNA]</scope>
    <source>
        <strain evidence="3">ATCC 18683 / 1980 / Ss-1</strain>
    </source>
</reference>
<accession>A7F658</accession>
<dbReference type="InParanoid" id="A7F658"/>
<proteinExistence type="predicted"/>
<feature type="region of interest" description="Disordered" evidence="1">
    <location>
        <begin position="1"/>
        <end position="22"/>
    </location>
</feature>
<dbReference type="EMBL" id="CH476643">
    <property type="protein sequence ID" value="EDN98229.1"/>
    <property type="molecule type" value="Genomic_DNA"/>
</dbReference>
<gene>
    <name evidence="2" type="ORF">SS1G_13086</name>
</gene>
<dbReference type="AlphaFoldDB" id="A7F658"/>
<dbReference type="GeneID" id="5482130"/>
<evidence type="ECO:0000313" key="3">
    <source>
        <dbReference type="Proteomes" id="UP000001312"/>
    </source>
</evidence>
<sequence length="59" mass="6806">MSSYKPPREPRALPRDLDGKPRNKVIDEVFDKNRDHRVDTNSTENILMGMMSNIDCVSD</sequence>
<name>A7F658_SCLS1</name>
<evidence type="ECO:0000313" key="2">
    <source>
        <dbReference type="EMBL" id="EDN98229.1"/>
    </source>
</evidence>
<organism evidence="2 3">
    <name type="scientific">Sclerotinia sclerotiorum (strain ATCC 18683 / 1980 / Ss-1)</name>
    <name type="common">White mold</name>
    <name type="synonym">Whetzelinia sclerotiorum</name>
    <dbReference type="NCBI Taxonomy" id="665079"/>
    <lineage>
        <taxon>Eukaryota</taxon>
        <taxon>Fungi</taxon>
        <taxon>Dikarya</taxon>
        <taxon>Ascomycota</taxon>
        <taxon>Pezizomycotina</taxon>
        <taxon>Leotiomycetes</taxon>
        <taxon>Helotiales</taxon>
        <taxon>Sclerotiniaceae</taxon>
        <taxon>Sclerotinia</taxon>
    </lineage>
</organism>
<dbReference type="Proteomes" id="UP000001312">
    <property type="component" value="Unassembled WGS sequence"/>
</dbReference>
<dbReference type="RefSeq" id="XP_001585994.1">
    <property type="nucleotide sequence ID" value="XM_001585944.1"/>
</dbReference>
<dbReference type="HOGENOM" id="CLU_2962286_0_0_1"/>
<protein>
    <submittedName>
        <fullName evidence="2">Uncharacterized protein</fullName>
    </submittedName>
</protein>
<dbReference type="KEGG" id="ssl:SS1G_13086"/>